<feature type="region of interest" description="Disordered" evidence="1">
    <location>
        <begin position="245"/>
        <end position="286"/>
    </location>
</feature>
<evidence type="ECO:0000313" key="3">
    <source>
        <dbReference type="EMBL" id="KEF60131.1"/>
    </source>
</evidence>
<dbReference type="OrthoDB" id="9999821at2759"/>
<feature type="domain" description="PhoD-like phosphatase" evidence="2">
    <location>
        <begin position="829"/>
        <end position="1088"/>
    </location>
</feature>
<feature type="compositionally biased region" description="Basic and acidic residues" evidence="1">
    <location>
        <begin position="276"/>
        <end position="286"/>
    </location>
</feature>
<dbReference type="STRING" id="1182545.A0A072PJR5"/>
<feature type="region of interest" description="Disordered" evidence="1">
    <location>
        <begin position="1254"/>
        <end position="1383"/>
    </location>
</feature>
<feature type="compositionally biased region" description="Basic and acidic residues" evidence="1">
    <location>
        <begin position="1284"/>
        <end position="1299"/>
    </location>
</feature>
<feature type="region of interest" description="Disordered" evidence="1">
    <location>
        <begin position="1696"/>
        <end position="1772"/>
    </location>
</feature>
<dbReference type="PANTHER" id="PTHR46689:SF1">
    <property type="entry name" value="PHOD-LIKE PHOSPHATASE DOMAIN-CONTAINING PROTEIN"/>
    <property type="match status" value="1"/>
</dbReference>
<feature type="region of interest" description="Disordered" evidence="1">
    <location>
        <begin position="300"/>
        <end position="327"/>
    </location>
</feature>
<feature type="region of interest" description="Disordered" evidence="1">
    <location>
        <begin position="1530"/>
        <end position="1657"/>
    </location>
</feature>
<feature type="compositionally biased region" description="Basic and acidic residues" evidence="1">
    <location>
        <begin position="176"/>
        <end position="185"/>
    </location>
</feature>
<feature type="compositionally biased region" description="Basic and acidic residues" evidence="1">
    <location>
        <begin position="196"/>
        <end position="208"/>
    </location>
</feature>
<feature type="compositionally biased region" description="Basic and acidic residues" evidence="1">
    <location>
        <begin position="313"/>
        <end position="327"/>
    </location>
</feature>
<reference evidence="3 4" key="1">
    <citation type="submission" date="2013-03" db="EMBL/GenBank/DDBJ databases">
        <title>The Genome Sequence of Exophiala aquamarina CBS 119918.</title>
        <authorList>
            <consortium name="The Broad Institute Genomics Platform"/>
            <person name="Cuomo C."/>
            <person name="de Hoog S."/>
            <person name="Gorbushina A."/>
            <person name="Walker B."/>
            <person name="Young S.K."/>
            <person name="Zeng Q."/>
            <person name="Gargeya S."/>
            <person name="Fitzgerald M."/>
            <person name="Haas B."/>
            <person name="Abouelleil A."/>
            <person name="Allen A.W."/>
            <person name="Alvarado L."/>
            <person name="Arachchi H.M."/>
            <person name="Berlin A.M."/>
            <person name="Chapman S.B."/>
            <person name="Gainer-Dewar J."/>
            <person name="Goldberg J."/>
            <person name="Griggs A."/>
            <person name="Gujja S."/>
            <person name="Hansen M."/>
            <person name="Howarth C."/>
            <person name="Imamovic A."/>
            <person name="Ireland A."/>
            <person name="Larimer J."/>
            <person name="McCowan C."/>
            <person name="Murphy C."/>
            <person name="Pearson M."/>
            <person name="Poon T.W."/>
            <person name="Priest M."/>
            <person name="Roberts A."/>
            <person name="Saif S."/>
            <person name="Shea T."/>
            <person name="Sisk P."/>
            <person name="Sykes S."/>
            <person name="Wortman J."/>
            <person name="Nusbaum C."/>
            <person name="Birren B."/>
        </authorList>
    </citation>
    <scope>NUCLEOTIDE SEQUENCE [LARGE SCALE GENOMIC DNA]</scope>
    <source>
        <strain evidence="3 4">CBS 119918</strain>
    </source>
</reference>
<organism evidence="3 4">
    <name type="scientific">Exophiala aquamarina CBS 119918</name>
    <dbReference type="NCBI Taxonomy" id="1182545"/>
    <lineage>
        <taxon>Eukaryota</taxon>
        <taxon>Fungi</taxon>
        <taxon>Dikarya</taxon>
        <taxon>Ascomycota</taxon>
        <taxon>Pezizomycotina</taxon>
        <taxon>Eurotiomycetes</taxon>
        <taxon>Chaetothyriomycetidae</taxon>
        <taxon>Chaetothyriales</taxon>
        <taxon>Herpotrichiellaceae</taxon>
        <taxon>Exophiala</taxon>
    </lineage>
</organism>
<feature type="compositionally biased region" description="Basic and acidic residues" evidence="1">
    <location>
        <begin position="354"/>
        <end position="375"/>
    </location>
</feature>
<feature type="region of interest" description="Disordered" evidence="1">
    <location>
        <begin position="585"/>
        <end position="607"/>
    </location>
</feature>
<name>A0A072PJR5_9EURO</name>
<dbReference type="Gene3D" id="3.60.21.70">
    <property type="entry name" value="PhoD-like phosphatase"/>
    <property type="match status" value="1"/>
</dbReference>
<dbReference type="Proteomes" id="UP000027920">
    <property type="component" value="Unassembled WGS sequence"/>
</dbReference>
<dbReference type="InterPro" id="IPR038607">
    <property type="entry name" value="PhoD-like_sf"/>
</dbReference>
<keyword evidence="4" id="KW-1185">Reference proteome</keyword>
<accession>A0A072PJR5</accession>
<dbReference type="GeneID" id="25279908"/>
<dbReference type="Pfam" id="PF19050">
    <property type="entry name" value="PhoD_2"/>
    <property type="match status" value="1"/>
</dbReference>
<feature type="compositionally biased region" description="Basic and acidic residues" evidence="1">
    <location>
        <begin position="555"/>
        <end position="567"/>
    </location>
</feature>
<dbReference type="CDD" id="cd07389">
    <property type="entry name" value="MPP_PhoD"/>
    <property type="match status" value="1"/>
</dbReference>
<feature type="region of interest" description="Disordered" evidence="1">
    <location>
        <begin position="1473"/>
        <end position="1511"/>
    </location>
</feature>
<proteinExistence type="predicted"/>
<dbReference type="InterPro" id="IPR043904">
    <property type="entry name" value="PhoD_2-like"/>
</dbReference>
<feature type="region of interest" description="Disordered" evidence="1">
    <location>
        <begin position="342"/>
        <end position="567"/>
    </location>
</feature>
<dbReference type="HOGENOM" id="CLU_000998_2_0_1"/>
<feature type="compositionally biased region" description="Acidic residues" evidence="1">
    <location>
        <begin position="1498"/>
        <end position="1510"/>
    </location>
</feature>
<dbReference type="InterPro" id="IPR018946">
    <property type="entry name" value="PhoD-like_MPP"/>
</dbReference>
<dbReference type="InterPro" id="IPR029052">
    <property type="entry name" value="Metallo-depent_PP-like"/>
</dbReference>
<feature type="compositionally biased region" description="Basic and acidic residues" evidence="1">
    <location>
        <begin position="153"/>
        <end position="169"/>
    </location>
</feature>
<sequence length="1772" mass="197377">MATTMNPVGMYHDPTLDELLTQSKAPSKSHGSDRRTSNSQHRRSASENVNFSALPPAAPEVPRGPPISYRGLGPAEPNIHRSFSQRARGRPFAKEAFADEELYQPRDKDIKPQVALEGNQRDLLAKLPRKPAPTEGLRLNTSNLNGTPAVAAPRREIQSARQPPTDHQKPVHKPRRISDTPRNNEEPISAVSRSSAFRDEAQRRDWAPDRSPLQKLEVTLNDISKEEKRARVQEAEMLLRERDAKLGCGPAESPNDKPSPVTGSTKAKVTARRSSAKRERGLEHEVQSVQDAVLVRNLSTTQRQRLQHSTTVDSHRPDIRSLSGEKHPGFEYTISASLHDQAANSRGASHKYRRGDSPEDPPARSSKEVFDEAAARLENSNMSQQQATFPPNAEGSPSDAVPSRRTLSKRRAEPTNVRLPASGGLADRERNASHKAALEKLTGVSPPVARSGSRKLQKNVPASVEAAKAQPSRIPSRIPVPTESSAIAGTAVENPFPAPDHSKIEPLTSRPRPHTPVGLGLQSSPHPSSPQSPPAKVADVTRQRQRKSSVSFKEPMTRRPVDEWKEAGTAKLTSSDFLSDDIPSADKTKPWWEQGPTTSTRRGSRSNRAFETAHLDGPIDDKTAQFKPKLFLRCGPLLRYTGMKKSKAENGELARESWRGSVMIVTQDSHSSYDTPPTLRLFARPQRLLPPPPDKVAENDLNPEYVDPIAGLTKLSRTGRALYVRPVDHLEEGKDLSQIEDDDGLFESSPSPLDLGGSHDTASMANNKRIFDKDGERLGRYQEVRGARLFGDPDRDVTFWRFNIEVELQDQQQHIAYRINRGPAIGFWVPARGETMNIMFHSCNGFSLSVNPDNFSGPDPLWRDVLNTHQTRPFHVMIGGGDQIYNDRVMLETQHFGEWTRMRNPGHKHHALFTSEMKEELETFYLNRYASWFSQGLFGMAASQIPMVNIWDDHDIIDGFGSYPNHFMETPVFSGLGNVAFKYYMLFQHQSVPEETTAHEPSWLLGREPGPYIKQLSRSVFMQMGKHVAFLGLDCRTERMRNEVLSVDTIEIILDRCRKELVEGETKHLIVLLGVPIAYPRLVWLENVLTSRFMDPVKALGRVGIIKGGFLNKFDGGVEILDDLDDHWTATNHKHERNDLVKDLQDLAAEKSCRITILSGDVHLAAIGQFHSNPKLKIPKDRDHRYMPNVISSAIVNTPPSDMLADILNKRNKTHHLDKYTDENMIPMFTHDVDSKKRNNKHMLPRRNWCSIREYVPGLTPPPSPPESPEVSEDEEEPEESPDQETRPRRFSFSKEHVNPRALFRKLSSRKAPPTSYRDTMYEQDHSISYDGTTQPQARSFRPGSNASGSRQSSADFQAIPGKRASSFDHNSSGFPVRPGMFRRRPTNLSEKAARKGNIPAIDADGNEIDVNDSVNLEGGLDVVLNVEINQKDPSGITMPYRLLIPALWYDGSSDREKLDEVEGVQRRPTFLNRIGFGPGRSHGAARKQGEGNWGQDYSEEESVSEDDDVERTRLPRRRFSLFGSRRRNQAEYLSETDSEHEDELPAQTPGQVQSPPQPTGGNSASQQKYYLPHNMAGPPSHDFLYDTETRPPHSHSLAPAPHPSVRRSLTITVPARAASSTTTGSRSGHVVSTGRQDATEWNTDDTGSGIFQKPHWPRGQAAAIPAETLAGPAPVGTSGNVPQRRLSKQERILGISSSDPEPHAPPLRGNGIIGKPYGLGSPGGDTGAGQRSLGYTGIEAYKEPKPRRGFSLRKARDWLDGRGRGGQDDFD</sequence>
<protein>
    <recommendedName>
        <fullName evidence="2">PhoD-like phosphatase domain-containing protein</fullName>
    </recommendedName>
</protein>
<feature type="compositionally biased region" description="Pro residues" evidence="1">
    <location>
        <begin position="1259"/>
        <end position="1268"/>
    </location>
</feature>
<feature type="compositionally biased region" description="Basic and acidic residues" evidence="1">
    <location>
        <begin position="426"/>
        <end position="438"/>
    </location>
</feature>
<feature type="compositionally biased region" description="Acidic residues" evidence="1">
    <location>
        <begin position="1535"/>
        <end position="1545"/>
    </location>
</feature>
<evidence type="ECO:0000259" key="2">
    <source>
        <dbReference type="Pfam" id="PF19050"/>
    </source>
</evidence>
<dbReference type="GO" id="GO:0016020">
    <property type="term" value="C:membrane"/>
    <property type="evidence" value="ECO:0007669"/>
    <property type="project" value="TreeGrafter"/>
</dbReference>
<feature type="compositionally biased region" description="Polar residues" evidence="1">
    <location>
        <begin position="1549"/>
        <end position="1569"/>
    </location>
</feature>
<feature type="compositionally biased region" description="Basic and acidic residues" evidence="1">
    <location>
        <begin position="1755"/>
        <end position="1772"/>
    </location>
</feature>
<gene>
    <name evidence="3" type="ORF">A1O9_04981</name>
</gene>
<feature type="compositionally biased region" description="Polar residues" evidence="1">
    <location>
        <begin position="300"/>
        <end position="312"/>
    </location>
</feature>
<feature type="compositionally biased region" description="Basic and acidic residues" evidence="1">
    <location>
        <begin position="92"/>
        <end position="111"/>
    </location>
</feature>
<dbReference type="EMBL" id="AMGV01000003">
    <property type="protein sequence ID" value="KEF60131.1"/>
    <property type="molecule type" value="Genomic_DNA"/>
</dbReference>
<evidence type="ECO:0000313" key="4">
    <source>
        <dbReference type="Proteomes" id="UP000027920"/>
    </source>
</evidence>
<feature type="compositionally biased region" description="Polar residues" evidence="1">
    <location>
        <begin position="1330"/>
        <end position="1356"/>
    </location>
</feature>
<evidence type="ECO:0000256" key="1">
    <source>
        <dbReference type="SAM" id="MobiDB-lite"/>
    </source>
</evidence>
<comment type="caution">
    <text evidence="3">The sequence shown here is derived from an EMBL/GenBank/DDBJ whole genome shotgun (WGS) entry which is preliminary data.</text>
</comment>
<dbReference type="RefSeq" id="XP_013262721.1">
    <property type="nucleotide sequence ID" value="XM_013407267.1"/>
</dbReference>
<feature type="compositionally biased region" description="Pro residues" evidence="1">
    <location>
        <begin position="56"/>
        <end position="65"/>
    </location>
</feature>
<feature type="region of interest" description="Disordered" evidence="1">
    <location>
        <begin position="1"/>
        <end position="210"/>
    </location>
</feature>
<feature type="compositionally biased region" description="Polar residues" evidence="1">
    <location>
        <begin position="378"/>
        <end position="389"/>
    </location>
</feature>
<feature type="compositionally biased region" description="Low complexity" evidence="1">
    <location>
        <begin position="1616"/>
        <end position="1636"/>
    </location>
</feature>
<dbReference type="SUPFAM" id="SSF56300">
    <property type="entry name" value="Metallo-dependent phosphatases"/>
    <property type="match status" value="1"/>
</dbReference>
<dbReference type="VEuPathDB" id="FungiDB:A1O9_04981"/>
<dbReference type="PANTHER" id="PTHR46689">
    <property type="entry name" value="MEMBRANE PROTEIN, PUTATIVE-RELATED"/>
    <property type="match status" value="1"/>
</dbReference>
<feature type="compositionally biased region" description="Acidic residues" evidence="1">
    <location>
        <begin position="1270"/>
        <end position="1283"/>
    </location>
</feature>